<name>A0ABP1RSN5_9HEXA</name>
<dbReference type="EMBL" id="CAXLJM020000105">
    <property type="protein sequence ID" value="CAL8134564.1"/>
    <property type="molecule type" value="Genomic_DNA"/>
</dbReference>
<gene>
    <name evidence="2" type="ORF">ODALV1_LOCUS25581</name>
</gene>
<dbReference type="Proteomes" id="UP001642540">
    <property type="component" value="Unassembled WGS sequence"/>
</dbReference>
<keyword evidence="3" id="KW-1185">Reference proteome</keyword>
<comment type="caution">
    <text evidence="2">The sequence shown here is derived from an EMBL/GenBank/DDBJ whole genome shotgun (WGS) entry which is preliminary data.</text>
</comment>
<protein>
    <submittedName>
        <fullName evidence="2">Uncharacterized protein</fullName>
    </submittedName>
</protein>
<sequence>MKKEDEFVEDYSKIFTTTRIGLDASAMEENSEKNDSDNRSTNTSSRECNDVAHCYTNPSPHSSTQCAPARPIIKTVARKKLGQIEDTISKGIMKFLEDIKGVNNEEQIIRSSVAISKLMSPNSS</sequence>
<evidence type="ECO:0000313" key="2">
    <source>
        <dbReference type="EMBL" id="CAL8134564.1"/>
    </source>
</evidence>
<reference evidence="2 3" key="1">
    <citation type="submission" date="2024-08" db="EMBL/GenBank/DDBJ databases">
        <authorList>
            <person name="Cucini C."/>
            <person name="Frati F."/>
        </authorList>
    </citation>
    <scope>NUCLEOTIDE SEQUENCE [LARGE SCALE GENOMIC DNA]</scope>
</reference>
<proteinExistence type="predicted"/>
<evidence type="ECO:0000313" key="3">
    <source>
        <dbReference type="Proteomes" id="UP001642540"/>
    </source>
</evidence>
<evidence type="ECO:0000256" key="1">
    <source>
        <dbReference type="SAM" id="MobiDB-lite"/>
    </source>
</evidence>
<accession>A0ABP1RSN5</accession>
<organism evidence="2 3">
    <name type="scientific">Orchesella dallaii</name>
    <dbReference type="NCBI Taxonomy" id="48710"/>
    <lineage>
        <taxon>Eukaryota</taxon>
        <taxon>Metazoa</taxon>
        <taxon>Ecdysozoa</taxon>
        <taxon>Arthropoda</taxon>
        <taxon>Hexapoda</taxon>
        <taxon>Collembola</taxon>
        <taxon>Entomobryomorpha</taxon>
        <taxon>Entomobryoidea</taxon>
        <taxon>Orchesellidae</taxon>
        <taxon>Orchesellinae</taxon>
        <taxon>Orchesella</taxon>
    </lineage>
</organism>
<feature type="region of interest" description="Disordered" evidence="1">
    <location>
        <begin position="22"/>
        <end position="46"/>
    </location>
</feature>